<comment type="catalytic activity">
    <reaction evidence="1 5">
        <text>uridine(55) in tRNA = pseudouridine(55) in tRNA</text>
        <dbReference type="Rhea" id="RHEA:42532"/>
        <dbReference type="Rhea" id="RHEA-COMP:10101"/>
        <dbReference type="Rhea" id="RHEA-COMP:10102"/>
        <dbReference type="ChEBI" id="CHEBI:65314"/>
        <dbReference type="ChEBI" id="CHEBI:65315"/>
        <dbReference type="EC" id="5.4.99.25"/>
    </reaction>
</comment>
<dbReference type="HAMAP" id="MF_01080">
    <property type="entry name" value="TruB_bact"/>
    <property type="match status" value="1"/>
</dbReference>
<dbReference type="Pfam" id="PF16198">
    <property type="entry name" value="TruB_C_2"/>
    <property type="match status" value="1"/>
</dbReference>
<comment type="similarity">
    <text evidence="2 5">Belongs to the pseudouridine synthase TruB family. Type 1 subfamily.</text>
</comment>
<dbReference type="Pfam" id="PF01509">
    <property type="entry name" value="TruB_N"/>
    <property type="match status" value="1"/>
</dbReference>
<dbReference type="AlphaFoldDB" id="A0A7L6N3H1"/>
<evidence type="ECO:0000259" key="7">
    <source>
        <dbReference type="Pfam" id="PF16198"/>
    </source>
</evidence>
<proteinExistence type="inferred from homology"/>
<keyword evidence="3 5" id="KW-0819">tRNA processing</keyword>
<keyword evidence="4 5" id="KW-0413">Isomerase</keyword>
<sequence length="294" mass="33699">MSNLEHGLLIIDKDKNITSHDVVDIARKSLKTRRIGHIGTLDPHATGVLVLCVNKATKLVKFFTENNKTYEAEIIIGQATDSDDITGKVIEEKDASHLQEIVVLDNLMSFLGESLQTPPKFSAIKMNGLKLYELARQNKDIRHIEPRKINIYEIKDFKVLEKGKLFKFQVTLRVSKGTYIRSIARDLGEKLGLCGTLGNLRRTAIESFNIKDAYSIEQLKLSDVTLIDPFKYLDMQKLVVDERAKSYIENGRFLDLDLFKEKTETIIYSNEGQVLAIYYYDKEKDVMRMSVKWC</sequence>
<dbReference type="KEGG" id="tbk:HF295_01495"/>
<protein>
    <recommendedName>
        <fullName evidence="5">tRNA pseudouridine synthase B</fullName>
        <ecNumber evidence="5">5.4.99.25</ecNumber>
    </recommendedName>
    <alternativeName>
        <fullName evidence="5">tRNA pseudouridine(55) synthase</fullName>
        <shortName evidence="5">Psi55 synthase</shortName>
    </alternativeName>
    <alternativeName>
        <fullName evidence="5">tRNA pseudouridylate synthase</fullName>
    </alternativeName>
    <alternativeName>
        <fullName evidence="5">tRNA-uridine isomerase</fullName>
    </alternativeName>
</protein>
<reference evidence="8 9" key="1">
    <citation type="submission" date="2020-04" db="EMBL/GenBank/DDBJ databases">
        <authorList>
            <person name="Zheng R.K."/>
            <person name="Sun C.M."/>
        </authorList>
    </citation>
    <scope>NUCLEOTIDE SEQUENCE [LARGE SCALE GENOMIC DNA]</scope>
    <source>
        <strain evidence="9">zrk29</strain>
    </source>
</reference>
<dbReference type="PANTHER" id="PTHR13767">
    <property type="entry name" value="TRNA-PSEUDOURIDINE SYNTHASE"/>
    <property type="match status" value="1"/>
</dbReference>
<feature type="domain" description="tRNA pseudouridylate synthase B C-terminal" evidence="7">
    <location>
        <begin position="181"/>
        <end position="220"/>
    </location>
</feature>
<evidence type="ECO:0000313" key="9">
    <source>
        <dbReference type="Proteomes" id="UP000512167"/>
    </source>
</evidence>
<dbReference type="InterPro" id="IPR032819">
    <property type="entry name" value="TruB_C"/>
</dbReference>
<dbReference type="InterPro" id="IPR002501">
    <property type="entry name" value="PsdUridine_synth_N"/>
</dbReference>
<dbReference type="PANTHER" id="PTHR13767:SF2">
    <property type="entry name" value="PSEUDOURIDYLATE SYNTHASE TRUB1"/>
    <property type="match status" value="1"/>
</dbReference>
<dbReference type="CDD" id="cd02573">
    <property type="entry name" value="PseudoU_synth_EcTruB"/>
    <property type="match status" value="1"/>
</dbReference>
<dbReference type="GO" id="GO:0003723">
    <property type="term" value="F:RNA binding"/>
    <property type="evidence" value="ECO:0007669"/>
    <property type="project" value="InterPro"/>
</dbReference>
<evidence type="ECO:0000256" key="3">
    <source>
        <dbReference type="ARBA" id="ARBA00022694"/>
    </source>
</evidence>
<keyword evidence="9" id="KW-1185">Reference proteome</keyword>
<comment type="function">
    <text evidence="5">Responsible for synthesis of pseudouridine from uracil-55 in the psi GC loop of transfer RNAs.</text>
</comment>
<evidence type="ECO:0000259" key="6">
    <source>
        <dbReference type="Pfam" id="PF01509"/>
    </source>
</evidence>
<dbReference type="GO" id="GO:0160148">
    <property type="term" value="F:tRNA pseudouridine(55) synthase activity"/>
    <property type="evidence" value="ECO:0007669"/>
    <property type="project" value="UniProtKB-EC"/>
</dbReference>
<dbReference type="GO" id="GO:1990481">
    <property type="term" value="P:mRNA pseudouridine synthesis"/>
    <property type="evidence" value="ECO:0007669"/>
    <property type="project" value="TreeGrafter"/>
</dbReference>
<feature type="domain" description="Pseudouridine synthase II N-terminal" evidence="6">
    <location>
        <begin position="27"/>
        <end position="180"/>
    </location>
</feature>
<dbReference type="Proteomes" id="UP000512167">
    <property type="component" value="Chromosome"/>
</dbReference>
<evidence type="ECO:0000256" key="1">
    <source>
        <dbReference type="ARBA" id="ARBA00000385"/>
    </source>
</evidence>
<dbReference type="NCBIfam" id="TIGR00431">
    <property type="entry name" value="TruB"/>
    <property type="match status" value="1"/>
</dbReference>
<evidence type="ECO:0000313" key="8">
    <source>
        <dbReference type="EMBL" id="QLY39605.1"/>
    </source>
</evidence>
<dbReference type="EMBL" id="CP051151">
    <property type="protein sequence ID" value="QLY39605.1"/>
    <property type="molecule type" value="Genomic_DNA"/>
</dbReference>
<dbReference type="EC" id="5.4.99.25" evidence="5"/>
<gene>
    <name evidence="5 8" type="primary">truB</name>
    <name evidence="8" type="ORF">HF295_01495</name>
</gene>
<dbReference type="SUPFAM" id="SSF55120">
    <property type="entry name" value="Pseudouridine synthase"/>
    <property type="match status" value="1"/>
</dbReference>
<evidence type="ECO:0000256" key="4">
    <source>
        <dbReference type="ARBA" id="ARBA00023235"/>
    </source>
</evidence>
<organism evidence="8 9">
    <name type="scientific">Hujiaoplasma nucleasis</name>
    <dbReference type="NCBI Taxonomy" id="2725268"/>
    <lineage>
        <taxon>Bacteria</taxon>
        <taxon>Bacillati</taxon>
        <taxon>Mycoplasmatota</taxon>
        <taxon>Mollicutes</taxon>
        <taxon>Candidatus Izemoplasmatales</taxon>
        <taxon>Hujiaoplasmataceae</taxon>
        <taxon>Hujiaoplasma</taxon>
    </lineage>
</organism>
<dbReference type="InterPro" id="IPR020103">
    <property type="entry name" value="PsdUridine_synth_cat_dom_sf"/>
</dbReference>
<accession>A0A7L6N3H1</accession>
<feature type="active site" description="Nucleophile" evidence="5">
    <location>
        <position position="42"/>
    </location>
</feature>
<dbReference type="RefSeq" id="WP_312032081.1">
    <property type="nucleotide sequence ID" value="NZ_CP051151.1"/>
</dbReference>
<dbReference type="InterPro" id="IPR014780">
    <property type="entry name" value="tRNA_psdUridine_synth_TruB"/>
</dbReference>
<evidence type="ECO:0000256" key="2">
    <source>
        <dbReference type="ARBA" id="ARBA00005642"/>
    </source>
</evidence>
<evidence type="ECO:0000256" key="5">
    <source>
        <dbReference type="HAMAP-Rule" id="MF_01080"/>
    </source>
</evidence>
<name>A0A7L6N3H1_9MOLU</name>
<dbReference type="Gene3D" id="3.30.2350.10">
    <property type="entry name" value="Pseudouridine synthase"/>
    <property type="match status" value="1"/>
</dbReference>
<dbReference type="GO" id="GO:0031119">
    <property type="term" value="P:tRNA pseudouridine synthesis"/>
    <property type="evidence" value="ECO:0007669"/>
    <property type="project" value="UniProtKB-UniRule"/>
</dbReference>